<evidence type="ECO:0000256" key="4">
    <source>
        <dbReference type="ARBA" id="ARBA00023143"/>
    </source>
</evidence>
<accession>A0ABV4K1G6</accession>
<proteinExistence type="inferred from homology"/>
<evidence type="ECO:0000256" key="1">
    <source>
        <dbReference type="ARBA" id="ARBA00009764"/>
    </source>
</evidence>
<dbReference type="InterPro" id="IPR010810">
    <property type="entry name" value="Flagellin_hook_IN_motif"/>
</dbReference>
<gene>
    <name evidence="8" type="primary">fliD</name>
    <name evidence="8" type="ORF">AB6M95_08595</name>
</gene>
<feature type="domain" description="Flagellar hook-associated protein 2 N-terminal" evidence="6">
    <location>
        <begin position="31"/>
        <end position="124"/>
    </location>
</feature>
<evidence type="ECO:0000259" key="6">
    <source>
        <dbReference type="Pfam" id="PF02465"/>
    </source>
</evidence>
<dbReference type="PANTHER" id="PTHR30288:SF0">
    <property type="entry name" value="FLAGELLAR HOOK-ASSOCIATED PROTEIN 2"/>
    <property type="match status" value="1"/>
</dbReference>
<dbReference type="InterPro" id="IPR010809">
    <property type="entry name" value="FliD_C"/>
</dbReference>
<keyword evidence="5" id="KW-0964">Secreted</keyword>
<dbReference type="Proteomes" id="UP001568698">
    <property type="component" value="Unassembled WGS sequence"/>
</dbReference>
<evidence type="ECO:0000256" key="3">
    <source>
        <dbReference type="ARBA" id="ARBA00023054"/>
    </source>
</evidence>
<dbReference type="RefSeq" id="WP_371386326.1">
    <property type="nucleotide sequence ID" value="NZ_JBGLYH010000019.1"/>
</dbReference>
<dbReference type="PANTHER" id="PTHR30288">
    <property type="entry name" value="FLAGELLAR CAP/ASSEMBLY PROTEIN FLID"/>
    <property type="match status" value="1"/>
</dbReference>
<dbReference type="InterPro" id="IPR040026">
    <property type="entry name" value="FliD"/>
</dbReference>
<dbReference type="Pfam" id="PF07196">
    <property type="entry name" value="Flagellin_IN"/>
    <property type="match status" value="1"/>
</dbReference>
<keyword evidence="4 5" id="KW-0975">Bacterial flagellum</keyword>
<keyword evidence="8" id="KW-0969">Cilium</keyword>
<protein>
    <recommendedName>
        <fullName evidence="5">Flagellar hook-associated protein 2</fullName>
        <shortName evidence="5">HAP2</shortName>
    </recommendedName>
    <alternativeName>
        <fullName evidence="5">Flagellar cap protein</fullName>
    </alternativeName>
</protein>
<reference evidence="8 9" key="1">
    <citation type="submission" date="2024-08" db="EMBL/GenBank/DDBJ databases">
        <title>Sulfate-reducing bacteria isolated from formation water of the oil field in Kazakhstan and description of Pseudodesulfovibrio sp.</title>
        <authorList>
            <person name="Bidzhieva S.K."/>
            <person name="Tourova T.P."/>
            <person name="Grouzdev D.S."/>
            <person name="Beletsky A.V."/>
            <person name="Sokolova D.S."/>
            <person name="Samigullina S.R."/>
            <person name="Poltaraus A.B."/>
            <person name="Avtukh A.N."/>
            <person name="Tereshina V.M."/>
            <person name="Zhaparov N.S."/>
            <person name="Mardanov A.V."/>
            <person name="Nazina T.N."/>
        </authorList>
    </citation>
    <scope>NUCLEOTIDE SEQUENCE [LARGE SCALE GENOMIC DNA]</scope>
    <source>
        <strain evidence="8 9">9FUS</strain>
    </source>
</reference>
<keyword evidence="8" id="KW-0966">Cell projection</keyword>
<keyword evidence="9" id="KW-1185">Reference proteome</keyword>
<comment type="function">
    <text evidence="5">Required for morphogenesis and for the elongation of the flagellar filament by facilitating polymerization of the flagellin monomers at the tip of growing filament. Forms a capping structure, which prevents flagellin subunits (transported through the central channel of the flagellum) from leaking out without polymerization at the distal end.</text>
</comment>
<evidence type="ECO:0000259" key="7">
    <source>
        <dbReference type="Pfam" id="PF07195"/>
    </source>
</evidence>
<dbReference type="InterPro" id="IPR003481">
    <property type="entry name" value="FliD_N"/>
</dbReference>
<sequence>MGYVSSLSSTVEAYEPLTTSGGVSFSGLGNGTDFSEIIDAIIDSESYQLESYEDQKDEYEYCIDLMEQLSDAIDDFNDVLDDMDEPDEFYSMVAEVSDDQVEVDADGEAEPGIHTIIVNQLALNDVWVNTGTAYDSEESVVATEATSLTVEFGGEEITVDVSAGTTLEGLVSAINGSVDARDKFEASIMDDGDSSYLVLKSCDAGADNTLTITGTGSLTGMTVDGFANTQTGQNSQIKVDGFPPGDDDWIERDSNSIDDVISGLTFSLKDTTDGDTLQVSVEYDTDDMYDKIVEFQESLNAIIEDIQILTGRTSTTDDEDSDEETYTVDSYALDIVYNNIKSILSSSALGFTRYDEETGGDYYNALSQIGFHTDTDEDSDTYGQLLLDEDELEDALDTDAEAVASLFAARAEGESDSQDFQVISVIDGVTGAGEHSVEYTVSGGALVSAYIDGEEATVDGWTILATSGDARGLYLSVGSADDGDYEGTARVKQGKIGELSDSLDAVTNAETGSLTILINHYEESVTSLDNQIYNEEKRLDAMETSLERKYAALDALLATYDAQSSTLTSLIEAL</sequence>
<evidence type="ECO:0000313" key="9">
    <source>
        <dbReference type="Proteomes" id="UP001568698"/>
    </source>
</evidence>
<evidence type="ECO:0000256" key="2">
    <source>
        <dbReference type="ARBA" id="ARBA00011255"/>
    </source>
</evidence>
<dbReference type="Pfam" id="PF07195">
    <property type="entry name" value="FliD_C"/>
    <property type="match status" value="1"/>
</dbReference>
<name>A0ABV4K1G6_9BACT</name>
<evidence type="ECO:0000256" key="5">
    <source>
        <dbReference type="RuleBase" id="RU362066"/>
    </source>
</evidence>
<comment type="subcellular location">
    <subcellularLocation>
        <location evidence="5">Secreted</location>
    </subcellularLocation>
    <subcellularLocation>
        <location evidence="5">Bacterial flagellum</location>
    </subcellularLocation>
</comment>
<comment type="caution">
    <text evidence="8">The sequence shown here is derived from an EMBL/GenBank/DDBJ whole genome shotgun (WGS) entry which is preliminary data.</text>
</comment>
<dbReference type="Pfam" id="PF02465">
    <property type="entry name" value="FliD_N"/>
    <property type="match status" value="1"/>
</dbReference>
<feature type="domain" description="Flagellar hook-associated protein 2 C-terminal" evidence="7">
    <location>
        <begin position="232"/>
        <end position="560"/>
    </location>
</feature>
<comment type="subunit">
    <text evidence="2 5">Homopentamer.</text>
</comment>
<comment type="similarity">
    <text evidence="1 5">Belongs to the FliD family.</text>
</comment>
<organism evidence="8 9">
    <name type="scientific">Pseudodesulfovibrio karagichevae</name>
    <dbReference type="NCBI Taxonomy" id="3239305"/>
    <lineage>
        <taxon>Bacteria</taxon>
        <taxon>Pseudomonadati</taxon>
        <taxon>Thermodesulfobacteriota</taxon>
        <taxon>Desulfovibrionia</taxon>
        <taxon>Desulfovibrionales</taxon>
        <taxon>Desulfovibrionaceae</taxon>
    </lineage>
</organism>
<keyword evidence="8" id="KW-0282">Flagellum</keyword>
<evidence type="ECO:0000313" key="8">
    <source>
        <dbReference type="EMBL" id="MEZ7196802.1"/>
    </source>
</evidence>
<keyword evidence="3" id="KW-0175">Coiled coil</keyword>
<dbReference type="EMBL" id="JBGLYH010000019">
    <property type="protein sequence ID" value="MEZ7196802.1"/>
    <property type="molecule type" value="Genomic_DNA"/>
</dbReference>